<evidence type="ECO:0000256" key="2">
    <source>
        <dbReference type="ARBA" id="ARBA00022527"/>
    </source>
</evidence>
<comment type="catalytic activity">
    <reaction evidence="8">
        <text>L-threonyl-[protein] + ATP = O-phospho-L-threonyl-[protein] + ADP + H(+)</text>
        <dbReference type="Rhea" id="RHEA:46608"/>
        <dbReference type="Rhea" id="RHEA-COMP:11060"/>
        <dbReference type="Rhea" id="RHEA-COMP:11605"/>
        <dbReference type="ChEBI" id="CHEBI:15378"/>
        <dbReference type="ChEBI" id="CHEBI:30013"/>
        <dbReference type="ChEBI" id="CHEBI:30616"/>
        <dbReference type="ChEBI" id="CHEBI:61977"/>
        <dbReference type="ChEBI" id="CHEBI:456216"/>
        <dbReference type="EC" id="2.7.11.1"/>
    </reaction>
</comment>
<dbReference type="InterPro" id="IPR051343">
    <property type="entry name" value="G-type_lectin_kinases/EP1-like"/>
</dbReference>
<evidence type="ECO:0000256" key="1">
    <source>
        <dbReference type="ARBA" id="ARBA00012513"/>
    </source>
</evidence>
<evidence type="ECO:0000256" key="6">
    <source>
        <dbReference type="ARBA" id="ARBA00022777"/>
    </source>
</evidence>
<dbReference type="PANTHER" id="PTHR47976">
    <property type="entry name" value="G-TYPE LECTIN S-RECEPTOR-LIKE SERINE/THREONINE-PROTEIN KINASE SD2-5"/>
    <property type="match status" value="1"/>
</dbReference>
<dbReference type="InterPro" id="IPR011009">
    <property type="entry name" value="Kinase-like_dom_sf"/>
</dbReference>
<dbReference type="AlphaFoldDB" id="A0A2P6QMD8"/>
<organism evidence="12 13">
    <name type="scientific">Rosa chinensis</name>
    <name type="common">China rose</name>
    <dbReference type="NCBI Taxonomy" id="74649"/>
    <lineage>
        <taxon>Eukaryota</taxon>
        <taxon>Viridiplantae</taxon>
        <taxon>Streptophyta</taxon>
        <taxon>Embryophyta</taxon>
        <taxon>Tracheophyta</taxon>
        <taxon>Spermatophyta</taxon>
        <taxon>Magnoliopsida</taxon>
        <taxon>eudicotyledons</taxon>
        <taxon>Gunneridae</taxon>
        <taxon>Pentapetalae</taxon>
        <taxon>rosids</taxon>
        <taxon>fabids</taxon>
        <taxon>Rosales</taxon>
        <taxon>Rosaceae</taxon>
        <taxon>Rosoideae</taxon>
        <taxon>Rosoideae incertae sedis</taxon>
        <taxon>Rosa</taxon>
    </lineage>
</organism>
<keyword evidence="13" id="KW-1185">Reference proteome</keyword>
<feature type="transmembrane region" description="Helical" evidence="10">
    <location>
        <begin position="75"/>
        <end position="97"/>
    </location>
</feature>
<evidence type="ECO:0000256" key="4">
    <source>
        <dbReference type="ARBA" id="ARBA00022729"/>
    </source>
</evidence>
<dbReference type="SUPFAM" id="SSF56112">
    <property type="entry name" value="Protein kinase-like (PK-like)"/>
    <property type="match status" value="1"/>
</dbReference>
<dbReference type="GO" id="GO:0004674">
    <property type="term" value="F:protein serine/threonine kinase activity"/>
    <property type="evidence" value="ECO:0007669"/>
    <property type="project" value="UniProtKB-KW"/>
</dbReference>
<evidence type="ECO:0000256" key="3">
    <source>
        <dbReference type="ARBA" id="ARBA00022679"/>
    </source>
</evidence>
<keyword evidence="3 12" id="KW-0808">Transferase</keyword>
<evidence type="ECO:0000259" key="11">
    <source>
        <dbReference type="PROSITE" id="PS50011"/>
    </source>
</evidence>
<evidence type="ECO:0000256" key="8">
    <source>
        <dbReference type="ARBA" id="ARBA00047899"/>
    </source>
</evidence>
<dbReference type="EC" id="2.7.11.1" evidence="1"/>
<keyword evidence="10" id="KW-1133">Transmembrane helix</keyword>
<keyword evidence="10" id="KW-0472">Membrane</keyword>
<evidence type="ECO:0000256" key="7">
    <source>
        <dbReference type="ARBA" id="ARBA00022840"/>
    </source>
</evidence>
<dbReference type="Gramene" id="PRQ35337">
    <property type="protein sequence ID" value="PRQ35337"/>
    <property type="gene ID" value="RchiOBHm_Chr5g0078881"/>
</dbReference>
<keyword evidence="10" id="KW-0812">Transmembrane</keyword>
<keyword evidence="4" id="KW-0732">Signal</keyword>
<dbReference type="GO" id="GO:0005524">
    <property type="term" value="F:ATP binding"/>
    <property type="evidence" value="ECO:0007669"/>
    <property type="project" value="UniProtKB-KW"/>
</dbReference>
<keyword evidence="5" id="KW-0547">Nucleotide-binding</keyword>
<accession>A0A2P6QMD8</accession>
<name>A0A2P6QMD8_ROSCH</name>
<dbReference type="FunFam" id="1.10.510.10:FF:001023">
    <property type="entry name" value="Os07g0541700 protein"/>
    <property type="match status" value="1"/>
</dbReference>
<dbReference type="Gene3D" id="3.30.200.20">
    <property type="entry name" value="Phosphorylase Kinase, domain 1"/>
    <property type="match status" value="1"/>
</dbReference>
<comment type="caution">
    <text evidence="12">The sequence shown here is derived from an EMBL/GenBank/DDBJ whole genome shotgun (WGS) entry which is preliminary data.</text>
</comment>
<keyword evidence="6" id="KW-0418">Kinase</keyword>
<keyword evidence="2" id="KW-0723">Serine/threonine-protein kinase</keyword>
<proteinExistence type="predicted"/>
<dbReference type="Pfam" id="PF00069">
    <property type="entry name" value="Pkinase"/>
    <property type="match status" value="1"/>
</dbReference>
<evidence type="ECO:0000256" key="9">
    <source>
        <dbReference type="ARBA" id="ARBA00048679"/>
    </source>
</evidence>
<comment type="catalytic activity">
    <reaction evidence="9">
        <text>L-seryl-[protein] + ATP = O-phospho-L-seryl-[protein] + ADP + H(+)</text>
        <dbReference type="Rhea" id="RHEA:17989"/>
        <dbReference type="Rhea" id="RHEA-COMP:9863"/>
        <dbReference type="Rhea" id="RHEA-COMP:11604"/>
        <dbReference type="ChEBI" id="CHEBI:15378"/>
        <dbReference type="ChEBI" id="CHEBI:29999"/>
        <dbReference type="ChEBI" id="CHEBI:30616"/>
        <dbReference type="ChEBI" id="CHEBI:83421"/>
        <dbReference type="ChEBI" id="CHEBI:456216"/>
        <dbReference type="EC" id="2.7.11.1"/>
    </reaction>
</comment>
<dbReference type="Gene3D" id="1.10.510.10">
    <property type="entry name" value="Transferase(Phosphotransferase) domain 1"/>
    <property type="match status" value="1"/>
</dbReference>
<evidence type="ECO:0000313" key="13">
    <source>
        <dbReference type="Proteomes" id="UP000238479"/>
    </source>
</evidence>
<dbReference type="InterPro" id="IPR000719">
    <property type="entry name" value="Prot_kinase_dom"/>
</dbReference>
<reference evidence="12 13" key="1">
    <citation type="journal article" date="2018" name="Nat. Genet.">
        <title>The Rosa genome provides new insights in the design of modern roses.</title>
        <authorList>
            <person name="Bendahmane M."/>
        </authorList>
    </citation>
    <scope>NUCLEOTIDE SEQUENCE [LARGE SCALE GENOMIC DNA]</scope>
    <source>
        <strain evidence="13">cv. Old Blush</strain>
    </source>
</reference>
<dbReference type="SMART" id="SM00220">
    <property type="entry name" value="S_TKc"/>
    <property type="match status" value="1"/>
</dbReference>
<feature type="domain" description="Protein kinase" evidence="11">
    <location>
        <begin position="126"/>
        <end position="356"/>
    </location>
</feature>
<dbReference type="Proteomes" id="UP000238479">
    <property type="component" value="Chromosome 5"/>
</dbReference>
<keyword evidence="7" id="KW-0067">ATP-binding</keyword>
<gene>
    <name evidence="12" type="ORF">RchiOBHm_Chr5g0078881</name>
</gene>
<dbReference type="EMBL" id="PDCK01000043">
    <property type="protein sequence ID" value="PRQ35337.1"/>
    <property type="molecule type" value="Genomic_DNA"/>
</dbReference>
<dbReference type="PROSITE" id="PS50011">
    <property type="entry name" value="PROTEIN_KINASE_DOM"/>
    <property type="match status" value="1"/>
</dbReference>
<evidence type="ECO:0000256" key="5">
    <source>
        <dbReference type="ARBA" id="ARBA00022741"/>
    </source>
</evidence>
<dbReference type="PANTHER" id="PTHR47976:SF15">
    <property type="entry name" value="G-TYPE LECTIN S-RECEPTOR-LIKE SERINE_THREONINE-PROTEIN KINASE RLK1"/>
    <property type="match status" value="1"/>
</dbReference>
<evidence type="ECO:0000256" key="10">
    <source>
        <dbReference type="SAM" id="Phobius"/>
    </source>
</evidence>
<sequence length="386" mass="43303">MQLSDSTADTCSQSCLQDCSCAVAIYSYQTCQKKKFPLSYGTEDNNLNATMFIKLTTVKKKKNRTTSVHVGSVPLGTSVFVSFMLGTAVCLGLFFGFQKKHARFPQIDLDTNFHSFSHKALEEATNGINEEIGKGSFGINFNCVIQDGEKEFKTELNIIGQTHHKNLVHLVGYCDEGQQRSLVYEFLSNGTLASFLFGDEKPSWRQRMEIACGVAKGLLYLHEECTTQIILCDIKPQNILLDDNYIAWISDFGLAKLLMTNQSKTHTAIRGTKGYVAPEWFRNTAIATKVDVSSFGVVLPEIICCRRSSVLDHEVDALEGEMKLEETVMIALWCIQEDPSLRPTMRKVVQILEGLVEVHVRPCPSPYNSGVKLVWFVLQSKIYSQY</sequence>
<evidence type="ECO:0000313" key="12">
    <source>
        <dbReference type="EMBL" id="PRQ35337.1"/>
    </source>
</evidence>
<protein>
    <recommendedName>
        <fullName evidence="1">non-specific serine/threonine protein kinase</fullName>
        <ecNumber evidence="1">2.7.11.1</ecNumber>
    </recommendedName>
</protein>